<comment type="caution">
    <text evidence="8">The sequence shown here is derived from an EMBL/GenBank/DDBJ whole genome shotgun (WGS) entry which is preliminary data.</text>
</comment>
<accession>A0A545T2Z0</accession>
<comment type="pathway">
    <text evidence="2 7">Isoprenoid biosynthesis; isopentenyl diphosphate biosynthesis via DXP pathway; isopentenyl diphosphate from 1-deoxy-D-xylulose 5-phosphate: step 2/6.</text>
</comment>
<dbReference type="UniPathway" id="UPA00056">
    <property type="reaction ID" value="UER00093"/>
</dbReference>
<dbReference type="NCBIfam" id="TIGR00453">
    <property type="entry name" value="ispD"/>
    <property type="match status" value="1"/>
</dbReference>
<dbReference type="Proteomes" id="UP000317839">
    <property type="component" value="Unassembled WGS sequence"/>
</dbReference>
<feature type="site" description="Transition state stabilizer" evidence="7">
    <location>
        <position position="29"/>
    </location>
</feature>
<evidence type="ECO:0000256" key="5">
    <source>
        <dbReference type="ARBA" id="ARBA00022695"/>
    </source>
</evidence>
<dbReference type="EMBL" id="VIKR01000006">
    <property type="protein sequence ID" value="TQV71582.1"/>
    <property type="molecule type" value="Genomic_DNA"/>
</dbReference>
<sequence>MRDLSTLTGIVAIIPAAGIGERMNAEIPKQYLKIGERTVLGLTLERFLNYEPVEIIVLVTSPSDTHYDNLRDIENEKIVVIDGGEERADSVSNAISFLYDSGLPDDTPVLIHDAARPCVTSTDIEKLCNHFRNTNKACFLAAPVVDTIHQVDEDATVNGFIDRRNVVRALTPQLAKFIELKNSLEEAKAKKLSVTDEVSALKHAGHSVDAVIGRPDNIKITTPEDLRLAAFFLDNQ</sequence>
<dbReference type="InterPro" id="IPR050088">
    <property type="entry name" value="IspD/TarI_cytidylyltransf_bact"/>
</dbReference>
<keyword evidence="9" id="KW-1185">Reference proteome</keyword>
<name>A0A545T2Z0_9GAMM</name>
<dbReference type="GO" id="GO:0050518">
    <property type="term" value="F:2-C-methyl-D-erythritol 4-phosphate cytidylyltransferase activity"/>
    <property type="evidence" value="ECO:0007669"/>
    <property type="project" value="UniProtKB-UniRule"/>
</dbReference>
<dbReference type="GO" id="GO:0019288">
    <property type="term" value="P:isopentenyl diphosphate biosynthetic process, methylerythritol 4-phosphate pathway"/>
    <property type="evidence" value="ECO:0007669"/>
    <property type="project" value="UniProtKB-UniRule"/>
</dbReference>
<dbReference type="InterPro" id="IPR001228">
    <property type="entry name" value="IspD"/>
</dbReference>
<organism evidence="8 9">
    <name type="scientific">Aliikangiella marina</name>
    <dbReference type="NCBI Taxonomy" id="1712262"/>
    <lineage>
        <taxon>Bacteria</taxon>
        <taxon>Pseudomonadati</taxon>
        <taxon>Pseudomonadota</taxon>
        <taxon>Gammaproteobacteria</taxon>
        <taxon>Oceanospirillales</taxon>
        <taxon>Pleioneaceae</taxon>
        <taxon>Aliikangiella</taxon>
    </lineage>
</organism>
<proteinExistence type="inferred from homology"/>
<keyword evidence="6 7" id="KW-0414">Isoprene biosynthesis</keyword>
<feature type="site" description="Transition state stabilizer" evidence="7">
    <location>
        <position position="22"/>
    </location>
</feature>
<dbReference type="OrthoDB" id="9806837at2"/>
<evidence type="ECO:0000256" key="1">
    <source>
        <dbReference type="ARBA" id="ARBA00001282"/>
    </source>
</evidence>
<keyword evidence="4 7" id="KW-0808">Transferase</keyword>
<dbReference type="PANTHER" id="PTHR32125:SF4">
    <property type="entry name" value="2-C-METHYL-D-ERYTHRITOL 4-PHOSPHATE CYTIDYLYLTRANSFERASE, CHLOROPLASTIC"/>
    <property type="match status" value="1"/>
</dbReference>
<comment type="catalytic activity">
    <reaction evidence="1 7">
        <text>2-C-methyl-D-erythritol 4-phosphate + CTP + H(+) = 4-CDP-2-C-methyl-D-erythritol + diphosphate</text>
        <dbReference type="Rhea" id="RHEA:13429"/>
        <dbReference type="ChEBI" id="CHEBI:15378"/>
        <dbReference type="ChEBI" id="CHEBI:33019"/>
        <dbReference type="ChEBI" id="CHEBI:37563"/>
        <dbReference type="ChEBI" id="CHEBI:57823"/>
        <dbReference type="ChEBI" id="CHEBI:58262"/>
        <dbReference type="EC" id="2.7.7.60"/>
    </reaction>
</comment>
<dbReference type="InterPro" id="IPR029044">
    <property type="entry name" value="Nucleotide-diphossugar_trans"/>
</dbReference>
<evidence type="ECO:0000256" key="7">
    <source>
        <dbReference type="HAMAP-Rule" id="MF_00108"/>
    </source>
</evidence>
<evidence type="ECO:0000256" key="6">
    <source>
        <dbReference type="ARBA" id="ARBA00023229"/>
    </source>
</evidence>
<evidence type="ECO:0000256" key="2">
    <source>
        <dbReference type="ARBA" id="ARBA00004787"/>
    </source>
</evidence>
<feature type="site" description="Positions MEP for the nucleophilic attack" evidence="7">
    <location>
        <position position="163"/>
    </location>
</feature>
<dbReference type="FunFam" id="3.90.550.10:FF:000003">
    <property type="entry name" value="2-C-methyl-D-erythritol 4-phosphate cytidylyltransferase"/>
    <property type="match status" value="1"/>
</dbReference>
<dbReference type="Gene3D" id="3.90.550.10">
    <property type="entry name" value="Spore Coat Polysaccharide Biosynthesis Protein SpsA, Chain A"/>
    <property type="match status" value="1"/>
</dbReference>
<evidence type="ECO:0000256" key="4">
    <source>
        <dbReference type="ARBA" id="ARBA00022679"/>
    </source>
</evidence>
<protein>
    <recommendedName>
        <fullName evidence="7">2-C-methyl-D-erythritol 4-phosphate cytidylyltransferase</fullName>
        <ecNumber evidence="7">2.7.7.60</ecNumber>
    </recommendedName>
    <alternativeName>
        <fullName evidence="7">4-diphosphocytidyl-2C-methyl-D-erythritol synthase</fullName>
    </alternativeName>
    <alternativeName>
        <fullName evidence="7">MEP cytidylyltransferase</fullName>
        <shortName evidence="7">MCT</shortName>
    </alternativeName>
</protein>
<dbReference type="CDD" id="cd02516">
    <property type="entry name" value="CDP-ME_synthetase"/>
    <property type="match status" value="1"/>
</dbReference>
<dbReference type="RefSeq" id="WP_142943981.1">
    <property type="nucleotide sequence ID" value="NZ_VIKR01000006.1"/>
</dbReference>
<dbReference type="HAMAP" id="MF_00108">
    <property type="entry name" value="IspD"/>
    <property type="match status" value="1"/>
</dbReference>
<evidence type="ECO:0000313" key="9">
    <source>
        <dbReference type="Proteomes" id="UP000317839"/>
    </source>
</evidence>
<gene>
    <name evidence="7" type="primary">ispD</name>
    <name evidence="8" type="ORF">FLL45_20750</name>
</gene>
<dbReference type="InterPro" id="IPR034683">
    <property type="entry name" value="IspD/TarI"/>
</dbReference>
<dbReference type="PROSITE" id="PS01295">
    <property type="entry name" value="ISPD"/>
    <property type="match status" value="1"/>
</dbReference>
<dbReference type="PANTHER" id="PTHR32125">
    <property type="entry name" value="2-C-METHYL-D-ERYTHRITOL 4-PHOSPHATE CYTIDYLYLTRANSFERASE, CHLOROPLASTIC"/>
    <property type="match status" value="1"/>
</dbReference>
<reference evidence="8 9" key="1">
    <citation type="submission" date="2019-06" db="EMBL/GenBank/DDBJ databases">
        <title>Draft genome of Aliikangiella marina GYP-15.</title>
        <authorList>
            <person name="Wang G."/>
        </authorList>
    </citation>
    <scope>NUCLEOTIDE SEQUENCE [LARGE SCALE GENOMIC DNA]</scope>
    <source>
        <strain evidence="8 9">GYP-15</strain>
    </source>
</reference>
<dbReference type="SUPFAM" id="SSF53448">
    <property type="entry name" value="Nucleotide-diphospho-sugar transferases"/>
    <property type="match status" value="1"/>
</dbReference>
<keyword evidence="5 7" id="KW-0548">Nucleotidyltransferase</keyword>
<evidence type="ECO:0000313" key="8">
    <source>
        <dbReference type="EMBL" id="TQV71582.1"/>
    </source>
</evidence>
<dbReference type="Pfam" id="PF01128">
    <property type="entry name" value="IspD"/>
    <property type="match status" value="1"/>
</dbReference>
<feature type="site" description="Positions MEP for the nucleophilic attack" evidence="7">
    <location>
        <position position="219"/>
    </location>
</feature>
<comment type="function">
    <text evidence="7">Catalyzes the formation of 4-diphosphocytidyl-2-C-methyl-D-erythritol from CTP and 2-C-methyl-D-erythritol 4-phosphate (MEP).</text>
</comment>
<evidence type="ECO:0000256" key="3">
    <source>
        <dbReference type="ARBA" id="ARBA00009789"/>
    </source>
</evidence>
<comment type="similarity">
    <text evidence="3 7">Belongs to the IspD/TarI cytidylyltransferase family. IspD subfamily.</text>
</comment>
<dbReference type="InterPro" id="IPR018294">
    <property type="entry name" value="ISPD_synthase_CS"/>
</dbReference>
<dbReference type="EC" id="2.7.7.60" evidence="7"/>
<dbReference type="AlphaFoldDB" id="A0A545T2Z0"/>